<evidence type="ECO:0000256" key="1">
    <source>
        <dbReference type="SAM" id="Coils"/>
    </source>
</evidence>
<dbReference type="Proteomes" id="UP001305521">
    <property type="component" value="Chromosome"/>
</dbReference>
<gene>
    <name evidence="4" type="ORF">R9Z33_23525</name>
</gene>
<dbReference type="PANTHER" id="PTHR32309:SF13">
    <property type="entry name" value="FERRIC ENTEROBACTIN TRANSPORT PROTEIN FEPE"/>
    <property type="match status" value="1"/>
</dbReference>
<feature type="transmembrane region" description="Helical" evidence="3">
    <location>
        <begin position="377"/>
        <end position="400"/>
    </location>
</feature>
<feature type="transmembrane region" description="Helical" evidence="3">
    <location>
        <begin position="53"/>
        <end position="73"/>
    </location>
</feature>
<evidence type="ECO:0000313" key="5">
    <source>
        <dbReference type="Proteomes" id="UP001305521"/>
    </source>
</evidence>
<keyword evidence="3" id="KW-0472">Membrane</keyword>
<keyword evidence="3" id="KW-1133">Transmembrane helix</keyword>
<feature type="region of interest" description="Disordered" evidence="2">
    <location>
        <begin position="1"/>
        <end position="35"/>
    </location>
</feature>
<dbReference type="EMBL" id="CP137852">
    <property type="protein sequence ID" value="WPB85048.1"/>
    <property type="molecule type" value="Genomic_DNA"/>
</dbReference>
<name>A0ABZ0PH27_9PROT</name>
<keyword evidence="1" id="KW-0175">Coiled coil</keyword>
<keyword evidence="5" id="KW-1185">Reference proteome</keyword>
<feature type="coiled-coil region" evidence="1">
    <location>
        <begin position="263"/>
        <end position="311"/>
    </location>
</feature>
<feature type="compositionally biased region" description="Basic and acidic residues" evidence="2">
    <location>
        <begin position="1"/>
        <end position="11"/>
    </location>
</feature>
<evidence type="ECO:0000313" key="4">
    <source>
        <dbReference type="EMBL" id="WPB85048.1"/>
    </source>
</evidence>
<organism evidence="4 5">
    <name type="scientific">Sediminicoccus rosea</name>
    <dbReference type="NCBI Taxonomy" id="1225128"/>
    <lineage>
        <taxon>Bacteria</taxon>
        <taxon>Pseudomonadati</taxon>
        <taxon>Pseudomonadota</taxon>
        <taxon>Alphaproteobacteria</taxon>
        <taxon>Acetobacterales</taxon>
        <taxon>Roseomonadaceae</taxon>
        <taxon>Sediminicoccus</taxon>
    </lineage>
</organism>
<dbReference type="RefSeq" id="WP_318649013.1">
    <property type="nucleotide sequence ID" value="NZ_CP137852.1"/>
</dbReference>
<accession>A0ABZ0PH27</accession>
<sequence>MRDKTGREKSLRATPSLRASTSLADRLSGRPLPPVGSMGGRRNWREWIREHPFTMWVVLPSLIAAFYLFFIAAPQYVSESRFTVRAQMPRIAASSGLGGEILGSAGFIPSPENVAAVRDFLLSHDAVRKTREKLDLVEIFRRPEADPLFRLWWARPTAERLRWYYRWQVTVTVDPTTGISDLRVWTFRPQDSLALSNQLMALSEELVNDMNTKIREEAMRVARTELRRAETRLTDARVALTMFRQQEREVDPAATASAAVATINALQSDIARARSELQTLQAFARPGSPQVINLENRIRGLEAQVAEERARIATASSGVTEQMETFARLTAEVQLAQNQLEANIIVLDRANSDAARQAVFLTRVVDPNLAERSLFPLPYWASLYVFLSLTILYGMAWLILTGMREHAR</sequence>
<protein>
    <submittedName>
        <fullName evidence="4">Capsule biosynthesis protein</fullName>
    </submittedName>
</protein>
<dbReference type="InterPro" id="IPR050445">
    <property type="entry name" value="Bact_polysacc_biosynth/exp"/>
</dbReference>
<proteinExistence type="predicted"/>
<evidence type="ECO:0000256" key="2">
    <source>
        <dbReference type="SAM" id="MobiDB-lite"/>
    </source>
</evidence>
<keyword evidence="3" id="KW-0812">Transmembrane</keyword>
<evidence type="ECO:0000256" key="3">
    <source>
        <dbReference type="SAM" id="Phobius"/>
    </source>
</evidence>
<reference evidence="4 5" key="1">
    <citation type="submission" date="2023-11" db="EMBL/GenBank/DDBJ databases">
        <title>Arctic aerobic anoxygenic photoheterotroph Sediminicoccus rosea KRV36 adapts its photosynthesis to long days of polar summer.</title>
        <authorList>
            <person name="Tomasch J."/>
            <person name="Kopejtka K."/>
            <person name="Bily T."/>
            <person name="Gardiner A.T."/>
            <person name="Gardian Z."/>
            <person name="Shivaramu S."/>
            <person name="Koblizek M."/>
            <person name="Engelhardt F."/>
            <person name="Kaftan D."/>
        </authorList>
    </citation>
    <scope>NUCLEOTIDE SEQUENCE [LARGE SCALE GENOMIC DNA]</scope>
    <source>
        <strain evidence="4 5">R-30</strain>
    </source>
</reference>
<dbReference type="PANTHER" id="PTHR32309">
    <property type="entry name" value="TYROSINE-PROTEIN KINASE"/>
    <property type="match status" value="1"/>
</dbReference>